<dbReference type="Pfam" id="PF03909">
    <property type="entry name" value="BSD"/>
    <property type="match status" value="1"/>
</dbReference>
<proteinExistence type="predicted"/>
<dbReference type="PROSITE" id="PS50858">
    <property type="entry name" value="BSD"/>
    <property type="match status" value="1"/>
</dbReference>
<organism evidence="3 4">
    <name type="scientific">Carya illinoinensis</name>
    <name type="common">Pecan</name>
    <dbReference type="NCBI Taxonomy" id="32201"/>
    <lineage>
        <taxon>Eukaryota</taxon>
        <taxon>Viridiplantae</taxon>
        <taxon>Streptophyta</taxon>
        <taxon>Embryophyta</taxon>
        <taxon>Tracheophyta</taxon>
        <taxon>Spermatophyta</taxon>
        <taxon>Magnoliopsida</taxon>
        <taxon>eudicotyledons</taxon>
        <taxon>Gunneridae</taxon>
        <taxon>Pentapetalae</taxon>
        <taxon>rosids</taxon>
        <taxon>fabids</taxon>
        <taxon>Fagales</taxon>
        <taxon>Juglandaceae</taxon>
        <taxon>Carya</taxon>
    </lineage>
</organism>
<feature type="compositionally biased region" description="Acidic residues" evidence="1">
    <location>
        <begin position="266"/>
        <end position="283"/>
    </location>
</feature>
<dbReference type="InterPro" id="IPR051494">
    <property type="entry name" value="BSD_domain-containing"/>
</dbReference>
<feature type="compositionally biased region" description="Basic and acidic residues" evidence="1">
    <location>
        <begin position="399"/>
        <end position="415"/>
    </location>
</feature>
<feature type="compositionally biased region" description="Basic and acidic residues" evidence="1">
    <location>
        <begin position="302"/>
        <end position="318"/>
    </location>
</feature>
<accession>A0A922K4L7</accession>
<feature type="non-terminal residue" evidence="3">
    <location>
        <position position="462"/>
    </location>
</feature>
<dbReference type="PANTHER" id="PTHR16019">
    <property type="entry name" value="SYNAPSE-ASSOCIATED PROTEIN"/>
    <property type="match status" value="1"/>
</dbReference>
<dbReference type="EMBL" id="CM031826">
    <property type="protein sequence ID" value="KAG6726607.1"/>
    <property type="molecule type" value="Genomic_DNA"/>
</dbReference>
<evidence type="ECO:0000256" key="1">
    <source>
        <dbReference type="SAM" id="MobiDB-lite"/>
    </source>
</evidence>
<name>A0A922K4L7_CARIL</name>
<feature type="domain" description="BSD" evidence="2">
    <location>
        <begin position="197"/>
        <end position="249"/>
    </location>
</feature>
<feature type="compositionally biased region" description="Basic and acidic residues" evidence="1">
    <location>
        <begin position="339"/>
        <end position="356"/>
    </location>
</feature>
<evidence type="ECO:0000313" key="4">
    <source>
        <dbReference type="Proteomes" id="UP000811246"/>
    </source>
</evidence>
<dbReference type="InterPro" id="IPR005607">
    <property type="entry name" value="BSD_dom"/>
</dbReference>
<sequence>MGYYLEFNVGEEEYDVEYLKYDSSPITTLLDDHLVPDDPNPVPSTAWSFGGFIKTVARDLEELGSGLKKETAVIRDVASRAVQDLPASLDAGASVAQDSLESVGQAIDDIGSSVWKSTAVIISHGRDTLLALHPDPDTSDTISINNRRTIARRSTSSNSQRSDMKPYSRFDAQVRSIQGDINTYLEEPEDVDRYDQWKLGFLLEEKGEDIEKLIGQNGVIGEIYGKVVPSRIDRETFWSRYFYRVHKLKQVEDARAKLVKRAISGEEEEDLSWDSDDEGEENNGADSKVDSSDPDNTGGVVLEDRSDEKVMLEERRNSVESSDISVVSSQPSPEEEDLGWDKIEDIRSSDENKGEDAVGSANRLDLHKRLGAVEEEDLSWDIGDEDDDQPAAPAQKLKLTHDHNRAGKIKGKDGKNSSSQYPIMTISTREPMQAVDETYTPWERIWVVPHQKLNLKIDPHDP</sequence>
<dbReference type="Proteomes" id="UP000811246">
    <property type="component" value="Chromosome 2"/>
</dbReference>
<feature type="compositionally biased region" description="Low complexity" evidence="1">
    <location>
        <begin position="319"/>
        <end position="332"/>
    </location>
</feature>
<evidence type="ECO:0000313" key="3">
    <source>
        <dbReference type="EMBL" id="KAG6726607.1"/>
    </source>
</evidence>
<protein>
    <recommendedName>
        <fullName evidence="2">BSD domain-containing protein</fullName>
    </recommendedName>
</protein>
<dbReference type="PANTHER" id="PTHR16019:SF24">
    <property type="entry name" value="BSD DOMAIN-CONTAINING PROTEIN"/>
    <property type="match status" value="1"/>
</dbReference>
<dbReference type="SMART" id="SM00751">
    <property type="entry name" value="BSD"/>
    <property type="match status" value="1"/>
</dbReference>
<comment type="caution">
    <text evidence="3">The sequence shown here is derived from an EMBL/GenBank/DDBJ whole genome shotgun (WGS) entry which is preliminary data.</text>
</comment>
<gene>
    <name evidence="3" type="ORF">I3842_02G089000</name>
</gene>
<feature type="compositionally biased region" description="Polar residues" evidence="1">
    <location>
        <begin position="416"/>
        <end position="429"/>
    </location>
</feature>
<evidence type="ECO:0000259" key="2">
    <source>
        <dbReference type="PROSITE" id="PS50858"/>
    </source>
</evidence>
<feature type="region of interest" description="Disordered" evidence="1">
    <location>
        <begin position="381"/>
        <end position="429"/>
    </location>
</feature>
<reference evidence="3" key="1">
    <citation type="submission" date="2021-01" db="EMBL/GenBank/DDBJ databases">
        <authorList>
            <person name="Lovell J.T."/>
            <person name="Bentley N."/>
            <person name="Bhattarai G."/>
            <person name="Jenkins J.W."/>
            <person name="Sreedasyam A."/>
            <person name="Alarcon Y."/>
            <person name="Bock C."/>
            <person name="Boston L."/>
            <person name="Carlson J."/>
            <person name="Cervantes K."/>
            <person name="Clermont K."/>
            <person name="Krom N."/>
            <person name="Kubenka K."/>
            <person name="Mamidi S."/>
            <person name="Mattison C."/>
            <person name="Monteros M."/>
            <person name="Pisani C."/>
            <person name="Plott C."/>
            <person name="Rajasekar S."/>
            <person name="Rhein H.S."/>
            <person name="Rohla C."/>
            <person name="Song M."/>
            <person name="Hilaire R.S."/>
            <person name="Shu S."/>
            <person name="Wells L."/>
            <person name="Wang X."/>
            <person name="Webber J."/>
            <person name="Heerema R.J."/>
            <person name="Klein P."/>
            <person name="Conner P."/>
            <person name="Grauke L."/>
            <person name="Grimwood J."/>
            <person name="Schmutz J."/>
            <person name="Randall J.J."/>
        </authorList>
    </citation>
    <scope>NUCLEOTIDE SEQUENCE</scope>
    <source>
        <tissue evidence="3">Leaf</tissue>
    </source>
</reference>
<dbReference type="GO" id="GO:0005737">
    <property type="term" value="C:cytoplasm"/>
    <property type="evidence" value="ECO:0007669"/>
    <property type="project" value="TreeGrafter"/>
</dbReference>
<feature type="region of interest" description="Disordered" evidence="1">
    <location>
        <begin position="266"/>
        <end position="364"/>
    </location>
</feature>
<dbReference type="AlphaFoldDB" id="A0A922K4L7"/>